<reference evidence="1 2" key="1">
    <citation type="journal article" date="2020" name="Microorganisms">
        <title>Osmotic Adaptation and Compatible Solute Biosynthesis of Phototrophic Bacteria as Revealed from Genome Analyses.</title>
        <authorList>
            <person name="Imhoff J.F."/>
            <person name="Rahn T."/>
            <person name="Kunzel S."/>
            <person name="Keller A."/>
            <person name="Neulinger S.C."/>
        </authorList>
    </citation>
    <scope>NUCLEOTIDE SEQUENCE [LARGE SCALE GENOMIC DNA]</scope>
    <source>
        <strain evidence="1 2">DSM 25653</strain>
    </source>
</reference>
<accession>A0A9X0W7K9</accession>
<protein>
    <submittedName>
        <fullName evidence="1">Alpha-L-fucosidase</fullName>
    </submittedName>
</protein>
<dbReference type="RefSeq" id="WP_200241478.1">
    <property type="nucleotide sequence ID" value="NZ_NRRY01000009.1"/>
</dbReference>
<keyword evidence="2" id="KW-1185">Reference proteome</keyword>
<proteinExistence type="predicted"/>
<organism evidence="1 2">
    <name type="scientific">Lamprobacter modestohalophilus</name>
    <dbReference type="NCBI Taxonomy" id="1064514"/>
    <lineage>
        <taxon>Bacteria</taxon>
        <taxon>Pseudomonadati</taxon>
        <taxon>Pseudomonadota</taxon>
        <taxon>Gammaproteobacteria</taxon>
        <taxon>Chromatiales</taxon>
        <taxon>Chromatiaceae</taxon>
        <taxon>Lamprobacter</taxon>
    </lineage>
</organism>
<dbReference type="Pfam" id="PF12224">
    <property type="entry name" value="Amidoligase_2"/>
    <property type="match status" value="1"/>
</dbReference>
<comment type="caution">
    <text evidence="1">The sequence shown here is derived from an EMBL/GenBank/DDBJ whole genome shotgun (WGS) entry which is preliminary data.</text>
</comment>
<sequence length="339" mass="38239">MLITTNKLAMPPLVNTSAGHERRVGVEIELSGLTLSETADLVQETLFGADGGEMLHPGRYEVALRGDPAGDWEIELDFAYLKALGRRERNEDDLGGAVEGLAEDLLRLVAERIVPVEVISPPLPLSRLAEFNLIIERLRAAGARGTADDPTYAFGMQLNPEMPATDVDCIRQYLQAFLCIEDWLRERAKVDLTRRLTFFADPFPKGYVRTAVAPGYSPNRAQLIDDYLDANPTRNRALDMLPLFTHLDEARVRAQVQDERVKARPALHYRLPNSEIDQPDWDLNRPWQDWLVVEQLAAEPARLDQLCAAYSAYLSNPFERLTGDWKQTCQQWLSDNGLL</sequence>
<dbReference type="Proteomes" id="UP001138768">
    <property type="component" value="Unassembled WGS sequence"/>
</dbReference>
<dbReference type="AlphaFoldDB" id="A0A9X0W7K9"/>
<evidence type="ECO:0000313" key="1">
    <source>
        <dbReference type="EMBL" id="MBK1618321.1"/>
    </source>
</evidence>
<dbReference type="EMBL" id="NRRY01000009">
    <property type="protein sequence ID" value="MBK1618321.1"/>
    <property type="molecule type" value="Genomic_DNA"/>
</dbReference>
<evidence type="ECO:0000313" key="2">
    <source>
        <dbReference type="Proteomes" id="UP001138768"/>
    </source>
</evidence>
<dbReference type="InterPro" id="IPR022025">
    <property type="entry name" value="Amidoligase_2"/>
</dbReference>
<gene>
    <name evidence="1" type="ORF">CKO42_07680</name>
</gene>
<name>A0A9X0W7K9_9GAMM</name>